<organism evidence="1">
    <name type="scientific">uncultured Dysgonomonas sp</name>
    <dbReference type="NCBI Taxonomy" id="206096"/>
    <lineage>
        <taxon>Bacteria</taxon>
        <taxon>Pseudomonadati</taxon>
        <taxon>Bacteroidota</taxon>
        <taxon>Bacteroidia</taxon>
        <taxon>Bacteroidales</taxon>
        <taxon>Dysgonomonadaceae</taxon>
        <taxon>Dysgonomonas</taxon>
        <taxon>environmental samples</taxon>
    </lineage>
</organism>
<sequence length="262" mass="28407">MKLQTLRVLHSGFLAILAGFFFTMQAQVTIGSGLPPAKAALLELKDTEQTPSGITDATNVTADRGGLGLPRVELENEATLQPFIKLMDEEWDSSNQDLTKIRHTGLMVYNLATTSDGLEPGVYVWDGDKWTTMGGGSAQRYFHIPSFNIPLAGKTIGDEIETDLYQEYAGQFSSLGNSSFVSSNSSLTIIPSTPDGTLYGRGDLDYVITYYDPLIIDASSISINDGSVTAADRGKLTFRLLADPVEISSSSFINIVFVIKEN</sequence>
<evidence type="ECO:0000313" key="1">
    <source>
        <dbReference type="EMBL" id="SBW03784.1"/>
    </source>
</evidence>
<protein>
    <submittedName>
        <fullName evidence="1">Uncharacterized protein</fullName>
    </submittedName>
</protein>
<accession>A0A212JWD3</accession>
<name>A0A212JWD3_9BACT</name>
<gene>
    <name evidence="1" type="ORF">KL86DYS1_30668</name>
</gene>
<dbReference type="RefSeq" id="WP_296942689.1">
    <property type="nucleotide sequence ID" value="NZ_LT599032.1"/>
</dbReference>
<dbReference type="EMBL" id="FLUM01000003">
    <property type="protein sequence ID" value="SBW03784.1"/>
    <property type="molecule type" value="Genomic_DNA"/>
</dbReference>
<proteinExistence type="predicted"/>
<dbReference type="AlphaFoldDB" id="A0A212JWD3"/>
<reference evidence="1" key="1">
    <citation type="submission" date="2016-04" db="EMBL/GenBank/DDBJ databases">
        <authorList>
            <person name="Evans L.H."/>
            <person name="Alamgir A."/>
            <person name="Owens N."/>
            <person name="Weber N.D."/>
            <person name="Virtaneva K."/>
            <person name="Barbian K."/>
            <person name="Babar A."/>
            <person name="Rosenke K."/>
        </authorList>
    </citation>
    <scope>NUCLEOTIDE SEQUENCE</scope>
    <source>
        <strain evidence="1">86-1</strain>
    </source>
</reference>